<dbReference type="NCBIfam" id="TIGR04183">
    <property type="entry name" value="Por_Secre_tail"/>
    <property type="match status" value="1"/>
</dbReference>
<dbReference type="InterPro" id="IPR026444">
    <property type="entry name" value="Secre_tail"/>
</dbReference>
<organism evidence="6">
    <name type="scientific">Ignavibacterium album</name>
    <dbReference type="NCBI Taxonomy" id="591197"/>
    <lineage>
        <taxon>Bacteria</taxon>
        <taxon>Pseudomonadati</taxon>
        <taxon>Ignavibacteriota</taxon>
        <taxon>Ignavibacteria</taxon>
        <taxon>Ignavibacteriales</taxon>
        <taxon>Ignavibacteriaceae</taxon>
        <taxon>Ignavibacterium</taxon>
    </lineage>
</organism>
<dbReference type="InterPro" id="IPR017853">
    <property type="entry name" value="GH"/>
</dbReference>
<sequence length="448" mass="50050">MKKFLLALLFAQSLHPQADLYHKISQMIMVGFSGKTLTDTVIINDLQIRGVGSVILFGGNIESPTQLNQLTTQLHNLSSTPLFIAIDQEGGRIARLRETNGYSATYTAFQIGTIFNDESINRSWASLMAGWLKDAKINLNLAPVADVNVNPESPAIGYLDRSFSGIPDTVYNHCNWFIDEFHNKNIFNCLKHFPGHGSATTDSHLGFTDITNTWSDSELVPYKKLIQNGYDDFIMSGHLFNAQIDSVYPASLSYKTLTELLRDSLGFSGLIITDGMFMGAISNNYPFHQAVELAINAGNDILLYTTNKLSGKSLVDSVVGIVMNKISEGKITEQRINESYNRIIQKKQELTGVYQQLSEIVPNDFQLSNYPNPFNSQTNIFVKIPTDGNLSVRIYNVVGEEVAEIINDFVTRGIHKFNFNADGFASGIYFIKMKFQNKILTHKIVLLK</sequence>
<evidence type="ECO:0000256" key="1">
    <source>
        <dbReference type="ARBA" id="ARBA00005336"/>
    </source>
</evidence>
<dbReference type="Pfam" id="PF00933">
    <property type="entry name" value="Glyco_hydro_3"/>
    <property type="match status" value="1"/>
</dbReference>
<dbReference type="EMBL" id="DSUJ01000008">
    <property type="protein sequence ID" value="HFI91821.1"/>
    <property type="molecule type" value="Genomic_DNA"/>
</dbReference>
<accession>A0A7V2ZKX1</accession>
<dbReference type="Gene3D" id="3.20.20.300">
    <property type="entry name" value="Glycoside hydrolase, family 3, N-terminal domain"/>
    <property type="match status" value="1"/>
</dbReference>
<dbReference type="AlphaFoldDB" id="A0A7V2ZKX1"/>
<evidence type="ECO:0000256" key="3">
    <source>
        <dbReference type="ARBA" id="ARBA00023295"/>
    </source>
</evidence>
<proteinExistence type="inferred from homology"/>
<protein>
    <submittedName>
        <fullName evidence="6">T9SS type A sorting domain-containing protein</fullName>
    </submittedName>
</protein>
<keyword evidence="2" id="KW-0378">Hydrolase</keyword>
<dbReference type="GO" id="GO:0005975">
    <property type="term" value="P:carbohydrate metabolic process"/>
    <property type="evidence" value="ECO:0007669"/>
    <property type="project" value="InterPro"/>
</dbReference>
<evidence type="ECO:0000313" key="6">
    <source>
        <dbReference type="EMBL" id="HFI91821.1"/>
    </source>
</evidence>
<dbReference type="GO" id="GO:0009254">
    <property type="term" value="P:peptidoglycan turnover"/>
    <property type="evidence" value="ECO:0007669"/>
    <property type="project" value="TreeGrafter"/>
</dbReference>
<feature type="domain" description="Secretion system C-terminal sorting" evidence="5">
    <location>
        <begin position="370"/>
        <end position="445"/>
    </location>
</feature>
<dbReference type="InterPro" id="IPR036962">
    <property type="entry name" value="Glyco_hydro_3_N_sf"/>
</dbReference>
<dbReference type="InterPro" id="IPR001764">
    <property type="entry name" value="Glyco_hydro_3_N"/>
</dbReference>
<comment type="caution">
    <text evidence="6">The sequence shown here is derived from an EMBL/GenBank/DDBJ whole genome shotgun (WGS) entry which is preliminary data.</text>
</comment>
<evidence type="ECO:0000259" key="4">
    <source>
        <dbReference type="Pfam" id="PF00933"/>
    </source>
</evidence>
<dbReference type="SUPFAM" id="SSF51445">
    <property type="entry name" value="(Trans)glycosidases"/>
    <property type="match status" value="1"/>
</dbReference>
<feature type="domain" description="Glycoside hydrolase family 3 N-terminal" evidence="4">
    <location>
        <begin position="22"/>
        <end position="344"/>
    </location>
</feature>
<dbReference type="PANTHER" id="PTHR30480">
    <property type="entry name" value="BETA-HEXOSAMINIDASE-RELATED"/>
    <property type="match status" value="1"/>
</dbReference>
<dbReference type="Pfam" id="PF18962">
    <property type="entry name" value="Por_Secre_tail"/>
    <property type="match status" value="1"/>
</dbReference>
<name>A0A7V2ZKX1_9BACT</name>
<comment type="similarity">
    <text evidence="1">Belongs to the glycosyl hydrolase 3 family.</text>
</comment>
<dbReference type="InterPro" id="IPR050226">
    <property type="entry name" value="NagZ_Beta-hexosaminidase"/>
</dbReference>
<dbReference type="GO" id="GO:0004553">
    <property type="term" value="F:hydrolase activity, hydrolyzing O-glycosyl compounds"/>
    <property type="evidence" value="ECO:0007669"/>
    <property type="project" value="InterPro"/>
</dbReference>
<evidence type="ECO:0000256" key="2">
    <source>
        <dbReference type="ARBA" id="ARBA00022801"/>
    </source>
</evidence>
<reference evidence="6" key="1">
    <citation type="journal article" date="2020" name="mSystems">
        <title>Genome- and Community-Level Interaction Insights into Carbon Utilization and Element Cycling Functions of Hydrothermarchaeota in Hydrothermal Sediment.</title>
        <authorList>
            <person name="Zhou Z."/>
            <person name="Liu Y."/>
            <person name="Xu W."/>
            <person name="Pan J."/>
            <person name="Luo Z.H."/>
            <person name="Li M."/>
        </authorList>
    </citation>
    <scope>NUCLEOTIDE SEQUENCE [LARGE SCALE GENOMIC DNA]</scope>
    <source>
        <strain evidence="6">SpSt-479</strain>
    </source>
</reference>
<dbReference type="PANTHER" id="PTHR30480:SF16">
    <property type="entry name" value="GLYCOSIDE HYDROLASE FAMILY 3 DOMAIN PROTEIN"/>
    <property type="match status" value="1"/>
</dbReference>
<evidence type="ECO:0000259" key="5">
    <source>
        <dbReference type="Pfam" id="PF18962"/>
    </source>
</evidence>
<keyword evidence="3" id="KW-0326">Glycosidase</keyword>
<gene>
    <name evidence="6" type="ORF">ENS31_09890</name>
</gene>